<evidence type="ECO:0000313" key="10">
    <source>
        <dbReference type="Proteomes" id="UP000648075"/>
    </source>
</evidence>
<dbReference type="Pfam" id="PF00384">
    <property type="entry name" value="Molybdopterin"/>
    <property type="match status" value="1"/>
</dbReference>
<dbReference type="InterPro" id="IPR006655">
    <property type="entry name" value="Mopterin_OxRdtase_prok_CS"/>
</dbReference>
<dbReference type="PROSITE" id="PS00932">
    <property type="entry name" value="MOLYBDOPTERIN_PROK_3"/>
    <property type="match status" value="1"/>
</dbReference>
<dbReference type="GO" id="GO:0046872">
    <property type="term" value="F:metal ion binding"/>
    <property type="evidence" value="ECO:0007669"/>
    <property type="project" value="UniProtKB-KW"/>
</dbReference>
<dbReference type="InterPro" id="IPR009010">
    <property type="entry name" value="Asp_de-COase-like_dom_sf"/>
</dbReference>
<reference evidence="9" key="1">
    <citation type="journal article" date="2014" name="Int. J. Syst. Evol. Microbiol.">
        <title>Complete genome sequence of Corynebacterium casei LMG S-19264T (=DSM 44701T), isolated from a smear-ripened cheese.</title>
        <authorList>
            <consortium name="US DOE Joint Genome Institute (JGI-PGF)"/>
            <person name="Walter F."/>
            <person name="Albersmeier A."/>
            <person name="Kalinowski J."/>
            <person name="Ruckert C."/>
        </authorList>
    </citation>
    <scope>NUCLEOTIDE SEQUENCE</scope>
    <source>
        <strain evidence="9">KCTC 32255</strain>
    </source>
</reference>
<keyword evidence="4" id="KW-0479">Metal-binding</keyword>
<evidence type="ECO:0000259" key="8">
    <source>
        <dbReference type="PROSITE" id="PS51669"/>
    </source>
</evidence>
<dbReference type="AlphaFoldDB" id="A0A918UFM4"/>
<evidence type="ECO:0000256" key="7">
    <source>
        <dbReference type="ARBA" id="ARBA00023014"/>
    </source>
</evidence>
<dbReference type="EMBL" id="BMZA01000003">
    <property type="protein sequence ID" value="GGZ00790.1"/>
    <property type="molecule type" value="Genomic_DNA"/>
</dbReference>
<dbReference type="SUPFAM" id="SSF50692">
    <property type="entry name" value="ADC-like"/>
    <property type="match status" value="1"/>
</dbReference>
<dbReference type="SMART" id="SM00926">
    <property type="entry name" value="Molybdop_Fe4S4"/>
    <property type="match status" value="1"/>
</dbReference>
<keyword evidence="10" id="KW-1185">Reference proteome</keyword>
<dbReference type="Pfam" id="PF01568">
    <property type="entry name" value="Molydop_binding"/>
    <property type="match status" value="1"/>
</dbReference>
<evidence type="ECO:0000256" key="3">
    <source>
        <dbReference type="ARBA" id="ARBA00022505"/>
    </source>
</evidence>
<dbReference type="PANTHER" id="PTHR43742:SF2">
    <property type="entry name" value="ASSIMILATORY NITRATE REDUCTASE CATALYTIC SUBUNIT"/>
    <property type="match status" value="1"/>
</dbReference>
<dbReference type="RefSeq" id="WP_189620522.1">
    <property type="nucleotide sequence ID" value="NZ_BMZA01000003.1"/>
</dbReference>
<comment type="caution">
    <text evidence="9">The sequence shown here is derived from an EMBL/GenBank/DDBJ whole genome shotgun (WGS) entry which is preliminary data.</text>
</comment>
<comment type="cofactor">
    <cofactor evidence="1">
        <name>Mo-bis(molybdopterin guanine dinucleotide)</name>
        <dbReference type="ChEBI" id="CHEBI:60539"/>
    </cofactor>
</comment>
<dbReference type="InterPro" id="IPR050612">
    <property type="entry name" value="Prok_Mopterin_Oxidored"/>
</dbReference>
<keyword evidence="6" id="KW-0408">Iron</keyword>
<evidence type="ECO:0000256" key="1">
    <source>
        <dbReference type="ARBA" id="ARBA00001942"/>
    </source>
</evidence>
<sequence>MTASPGTAPQAGQSADIRVHGRICPFCEQNCATEVTFDHTAGKVVSIRGDKQDPLSQGFVCPKAVAVKDLHHASDVLTGPMIRRNGQFEPASWDEALDYAANRLQAIQAEHGRDAVGLFFGTSIAHIPGFAFYTGPLLNALQTRQIYSTSSIDCHPHFLAAMSMFGGFTSFPVPDIDRSDYFVLIGANPLQSNGSFMTAPGVPRRLKAIQERGGKVVVIDPRRTETARMADWYLSIEPGGDAALLLAIVRTLFDEGLVQPGHLTPFLKGVDALRAMAQDFAPERVGPAVGIPAEDIRTLAREIAAAPRACLYGRIGSAMQRFGSLTNWLINAINILTGNLDREGGPMFPQGVFEGVIMSDRCRDGQLPYDRWRSRVSNWPEMAGQFPAALMVEEMETPGEGQMRALVTMGANPALSSPNGGGRLSQAMSKLDFMLSFDIFINETTRHADVILPSPPHLSHSDFMVFFTFLTVRDYIKYAPPVFEAPSGALHDSEIICELIGRLTGQSAAAADDQALRMLVDQLRDQGNAVIAGLSFEQIVQHVGSEPGEDRMLDVLLRSGAYGDHFGDRPDGLTLERLKAMPHGVDFGAMEPRIDKVLHLPDGKIDLAPTVITDDLARLEAWVDGERDASLRLMGRRQVRTCNTWLHNFPSLAKGPELCVLLMHPADAAERGIPDGARVRVRSRTGTVEVPVHLSDEMRRGNVSLPHGWGHDEDVPGQLHAKARPGVNSNHLADHTLLDAPSGNVNLNEIPVEVELLATESA</sequence>
<gene>
    <name evidence="9" type="ORF">GCM10011614_14840</name>
</gene>
<keyword evidence="5" id="KW-0560">Oxidoreductase</keyword>
<dbReference type="Gene3D" id="3.40.228.10">
    <property type="entry name" value="Dimethylsulfoxide Reductase, domain 2"/>
    <property type="match status" value="1"/>
</dbReference>
<dbReference type="Gene3D" id="2.40.40.20">
    <property type="match status" value="1"/>
</dbReference>
<name>A0A918UFM4_9SPHN</name>
<evidence type="ECO:0000256" key="6">
    <source>
        <dbReference type="ARBA" id="ARBA00023004"/>
    </source>
</evidence>
<evidence type="ECO:0000256" key="5">
    <source>
        <dbReference type="ARBA" id="ARBA00023002"/>
    </source>
</evidence>
<dbReference type="Proteomes" id="UP000648075">
    <property type="component" value="Unassembled WGS sequence"/>
</dbReference>
<dbReference type="SUPFAM" id="SSF53706">
    <property type="entry name" value="Formate dehydrogenase/DMSO reductase, domains 1-3"/>
    <property type="match status" value="1"/>
</dbReference>
<dbReference type="GO" id="GO:0043546">
    <property type="term" value="F:molybdopterin cofactor binding"/>
    <property type="evidence" value="ECO:0007669"/>
    <property type="project" value="InterPro"/>
</dbReference>
<keyword evidence="7" id="KW-0411">Iron-sulfur</keyword>
<dbReference type="Gene3D" id="2.20.25.90">
    <property type="entry name" value="ADC-like domains"/>
    <property type="match status" value="1"/>
</dbReference>
<proteinExistence type="inferred from homology"/>
<keyword evidence="3" id="KW-0500">Molybdenum</keyword>
<dbReference type="InterPro" id="IPR006657">
    <property type="entry name" value="MoPterin_dinucl-bd_dom"/>
</dbReference>
<dbReference type="PROSITE" id="PS51669">
    <property type="entry name" value="4FE4S_MOW_BIS_MGD"/>
    <property type="match status" value="1"/>
</dbReference>
<accession>A0A918UFM4</accession>
<dbReference type="Gene3D" id="3.40.50.740">
    <property type="match status" value="1"/>
</dbReference>
<dbReference type="InterPro" id="IPR006656">
    <property type="entry name" value="Mopterin_OxRdtase"/>
</dbReference>
<dbReference type="GO" id="GO:0016491">
    <property type="term" value="F:oxidoreductase activity"/>
    <property type="evidence" value="ECO:0007669"/>
    <property type="project" value="UniProtKB-KW"/>
</dbReference>
<dbReference type="GO" id="GO:0051536">
    <property type="term" value="F:iron-sulfur cluster binding"/>
    <property type="evidence" value="ECO:0007669"/>
    <property type="project" value="UniProtKB-KW"/>
</dbReference>
<comment type="similarity">
    <text evidence="2">Belongs to the prokaryotic molybdopterin-containing oxidoreductase family.</text>
</comment>
<reference evidence="9" key="2">
    <citation type="submission" date="2020-09" db="EMBL/GenBank/DDBJ databases">
        <authorList>
            <person name="Sun Q."/>
            <person name="Kim S."/>
        </authorList>
    </citation>
    <scope>NUCLEOTIDE SEQUENCE</scope>
    <source>
        <strain evidence="9">KCTC 32255</strain>
    </source>
</reference>
<feature type="domain" description="4Fe-4S Mo/W bis-MGD-type" evidence="8">
    <location>
        <begin position="17"/>
        <end position="75"/>
    </location>
</feature>
<dbReference type="InterPro" id="IPR006963">
    <property type="entry name" value="Mopterin_OxRdtase_4Fe-4S_dom"/>
</dbReference>
<evidence type="ECO:0000313" key="9">
    <source>
        <dbReference type="EMBL" id="GGZ00790.1"/>
    </source>
</evidence>
<organism evidence="9 10">
    <name type="scientific">Novosphingobium colocasiae</name>
    <dbReference type="NCBI Taxonomy" id="1256513"/>
    <lineage>
        <taxon>Bacteria</taxon>
        <taxon>Pseudomonadati</taxon>
        <taxon>Pseudomonadota</taxon>
        <taxon>Alphaproteobacteria</taxon>
        <taxon>Sphingomonadales</taxon>
        <taxon>Sphingomonadaceae</taxon>
        <taxon>Novosphingobium</taxon>
    </lineage>
</organism>
<evidence type="ECO:0000256" key="2">
    <source>
        <dbReference type="ARBA" id="ARBA00010312"/>
    </source>
</evidence>
<evidence type="ECO:0000256" key="4">
    <source>
        <dbReference type="ARBA" id="ARBA00022723"/>
    </source>
</evidence>
<dbReference type="PANTHER" id="PTHR43742">
    <property type="entry name" value="TRIMETHYLAMINE-N-OXIDE REDUCTASE"/>
    <property type="match status" value="1"/>
</dbReference>
<dbReference type="Pfam" id="PF04879">
    <property type="entry name" value="Molybdop_Fe4S4"/>
    <property type="match status" value="1"/>
</dbReference>
<protein>
    <submittedName>
        <fullName evidence="9">Molybdopterin-binding oxidoreductase</fullName>
    </submittedName>
</protein>